<evidence type="ECO:0000256" key="2">
    <source>
        <dbReference type="ARBA" id="ARBA00022691"/>
    </source>
</evidence>
<reference evidence="8" key="1">
    <citation type="submission" date="2022-11" db="EMBL/GenBank/DDBJ databases">
        <title>Marilongibacter aestuarii gen. nov., sp. nov., isolated from tidal flat sediment.</title>
        <authorList>
            <person name="Jiayan W."/>
        </authorList>
    </citation>
    <scope>NUCLEOTIDE SEQUENCE</scope>
    <source>
        <strain evidence="8">Z1-6</strain>
    </source>
</reference>
<dbReference type="EMBL" id="JAPOHD010000002">
    <property type="protein sequence ID" value="MCY1718768.1"/>
    <property type="molecule type" value="Genomic_DNA"/>
</dbReference>
<dbReference type="GO" id="GO:0005506">
    <property type="term" value="F:iron ion binding"/>
    <property type="evidence" value="ECO:0007669"/>
    <property type="project" value="UniProtKB-UniRule"/>
</dbReference>
<dbReference type="Proteomes" id="UP001145087">
    <property type="component" value="Unassembled WGS sequence"/>
</dbReference>
<evidence type="ECO:0000256" key="4">
    <source>
        <dbReference type="ARBA" id="ARBA00023004"/>
    </source>
</evidence>
<feature type="binding site" evidence="6">
    <location>
        <position position="332"/>
    </location>
    <ligand>
        <name>[4Fe-4S] cluster</name>
        <dbReference type="ChEBI" id="CHEBI:49883"/>
        <note>4Fe-4S-S-AdoMet</note>
    </ligand>
</feature>
<dbReference type="SFLD" id="SFLDG01069">
    <property type="entry name" value="UPF0313"/>
    <property type="match status" value="1"/>
</dbReference>
<dbReference type="AlphaFoldDB" id="A0A9X3J3X6"/>
<keyword evidence="3 6" id="KW-0479">Metal-binding</keyword>
<dbReference type="SFLD" id="SFLDS00029">
    <property type="entry name" value="Radical_SAM"/>
    <property type="match status" value="1"/>
</dbReference>
<dbReference type="InterPro" id="IPR022946">
    <property type="entry name" value="UPF0313"/>
</dbReference>
<evidence type="ECO:0000256" key="1">
    <source>
        <dbReference type="ARBA" id="ARBA00022485"/>
    </source>
</evidence>
<dbReference type="NCBIfam" id="TIGR03904">
    <property type="entry name" value="SAM_YgiQ"/>
    <property type="match status" value="1"/>
</dbReference>
<name>A0A9X3J3X6_9BACT</name>
<evidence type="ECO:0000313" key="9">
    <source>
        <dbReference type="Proteomes" id="UP001145087"/>
    </source>
</evidence>
<sequence length="621" mass="71993">MVENNAMAENMDITNWLPTSKKEVQQHGWDEIDVILFTGDAYIDHPSFGSAVIGRVLENEGLRVAIVPQPNWKDDLRDFKKLGKPNLFFAVSAGNMDSMVNHYTAGKRKRTNDSYTPGGRFGYRPDYATITYSKILKELYPDVPIVIGGIEASLRRLTHYDYWSDKLMPSILADSQADLLFYGMGEKSIVDFARLVKRGIPVESLTSIPQTVFMLDADTDYATKKNWDELELASHDTCLVNKKEFARNFMHIEEESNKMEAKKLVQRLGDKKIVVNPPWPTFKEKEIDKVYDLPYTRLPHPRYNNKGTIPAYEMIRHSINIHRGCFGGCTFCTISAHQGKFIASRSEKSVLKEVEKVTEMPDFKGYISDLGGPSANMYKMKGIHEEICKKCKRPSCIFPSVCKNLNIDHTAMRELYEKVRNNPKIKKAFIGSGIRYDMILEKTNNEEVNETNRQYLRDVIKHHVSGRLKVAPEHSSDEVLKFMRKPSFKLFEELNREFIKINQEEKLNQQLIPYFISSHPGSKSEDMANLAIQTKNMNFRLEQVQDFTPTPMTLATVVYYSGYHPYTMEEIYTARNKNAKEKQRQFFFWYKKEYRNQIIRDLKAKGRDDLVDKLFKKKDNK</sequence>
<keyword evidence="4 6" id="KW-0408">Iron</keyword>
<dbReference type="PANTHER" id="PTHR32331:SF0">
    <property type="entry name" value="UPF0313 PROTEIN YGIQ"/>
    <property type="match status" value="1"/>
</dbReference>
<dbReference type="PANTHER" id="PTHR32331">
    <property type="entry name" value="UPF0313 PROTEIN YGIQ"/>
    <property type="match status" value="1"/>
</dbReference>
<protein>
    <submittedName>
        <fullName evidence="8">YgiQ family radical SAM protein</fullName>
    </submittedName>
</protein>
<dbReference type="PROSITE" id="PS01278">
    <property type="entry name" value="MTTASE_RADICAL"/>
    <property type="match status" value="1"/>
</dbReference>
<evidence type="ECO:0000313" key="8">
    <source>
        <dbReference type="EMBL" id="MCY1718768.1"/>
    </source>
</evidence>
<evidence type="ECO:0000256" key="5">
    <source>
        <dbReference type="ARBA" id="ARBA00023014"/>
    </source>
</evidence>
<dbReference type="InterPro" id="IPR020612">
    <property type="entry name" value="Methylthiotransferase_CS"/>
</dbReference>
<gene>
    <name evidence="8" type="ORF">OU798_00335</name>
</gene>
<dbReference type="InterPro" id="IPR006638">
    <property type="entry name" value="Elp3/MiaA/NifB-like_rSAM"/>
</dbReference>
<organism evidence="8 9">
    <name type="scientific">Draconibacterium aestuarii</name>
    <dbReference type="NCBI Taxonomy" id="2998507"/>
    <lineage>
        <taxon>Bacteria</taxon>
        <taxon>Pseudomonadati</taxon>
        <taxon>Bacteroidota</taxon>
        <taxon>Bacteroidia</taxon>
        <taxon>Marinilabiliales</taxon>
        <taxon>Prolixibacteraceae</taxon>
        <taxon>Draconibacterium</taxon>
    </lineage>
</organism>
<feature type="binding site" evidence="6">
    <location>
        <position position="329"/>
    </location>
    <ligand>
        <name>[4Fe-4S] cluster</name>
        <dbReference type="ChEBI" id="CHEBI:49883"/>
        <note>4Fe-4S-S-AdoMet</note>
    </ligand>
</feature>
<accession>A0A9X3J3X6</accession>
<dbReference type="InterPro" id="IPR024560">
    <property type="entry name" value="UPF0313_C"/>
</dbReference>
<keyword evidence="2 6" id="KW-0949">S-adenosyl-L-methionine</keyword>
<dbReference type="Pfam" id="PF08497">
    <property type="entry name" value="Radical_SAM_N"/>
    <property type="match status" value="1"/>
</dbReference>
<dbReference type="Pfam" id="PF11842">
    <property type="entry name" value="DUF3362"/>
    <property type="match status" value="1"/>
</dbReference>
<comment type="similarity">
    <text evidence="6">Belongs to the UPF0313 family.</text>
</comment>
<comment type="cofactor">
    <cofactor evidence="6">
        <name>[4Fe-4S] cluster</name>
        <dbReference type="ChEBI" id="CHEBI:49883"/>
    </cofactor>
    <text evidence="6">Binds 1 [4Fe-4S] cluster. The cluster is coordinated with 3 cysteines and an exchangeable S-adenosyl-L-methionine.</text>
</comment>
<feature type="domain" description="Radical SAM core" evidence="7">
    <location>
        <begin position="311"/>
        <end position="591"/>
    </location>
</feature>
<comment type="caution">
    <text evidence="8">The sequence shown here is derived from an EMBL/GenBank/DDBJ whole genome shotgun (WGS) entry which is preliminary data.</text>
</comment>
<keyword evidence="9" id="KW-1185">Reference proteome</keyword>
<dbReference type="GO" id="GO:0003824">
    <property type="term" value="F:catalytic activity"/>
    <property type="evidence" value="ECO:0007669"/>
    <property type="project" value="InterPro"/>
</dbReference>
<dbReference type="SFLD" id="SFLDG01082">
    <property type="entry name" value="B12-binding_domain_containing"/>
    <property type="match status" value="1"/>
</dbReference>
<evidence type="ECO:0000259" key="7">
    <source>
        <dbReference type="PROSITE" id="PS51918"/>
    </source>
</evidence>
<evidence type="ECO:0000256" key="3">
    <source>
        <dbReference type="ARBA" id="ARBA00022723"/>
    </source>
</evidence>
<proteinExistence type="inferred from homology"/>
<dbReference type="SMART" id="SM00729">
    <property type="entry name" value="Elp3"/>
    <property type="match status" value="1"/>
</dbReference>
<keyword evidence="1 6" id="KW-0004">4Fe-4S</keyword>
<evidence type="ECO:0000256" key="6">
    <source>
        <dbReference type="HAMAP-Rule" id="MF_01251"/>
    </source>
</evidence>
<dbReference type="InterPro" id="IPR013704">
    <property type="entry name" value="UPF0313_N"/>
</dbReference>
<dbReference type="HAMAP" id="MF_01251">
    <property type="entry name" value="UPF0313"/>
    <property type="match status" value="1"/>
</dbReference>
<dbReference type="SUPFAM" id="SSF102114">
    <property type="entry name" value="Radical SAM enzymes"/>
    <property type="match status" value="1"/>
</dbReference>
<feature type="binding site" evidence="6">
    <location>
        <position position="325"/>
    </location>
    <ligand>
        <name>[4Fe-4S] cluster</name>
        <dbReference type="ChEBI" id="CHEBI:49883"/>
        <note>4Fe-4S-S-AdoMet</note>
    </ligand>
</feature>
<dbReference type="RefSeq" id="WP_343331107.1">
    <property type="nucleotide sequence ID" value="NZ_JAPOHD010000002.1"/>
</dbReference>
<dbReference type="Gene3D" id="3.80.30.20">
    <property type="entry name" value="tm_1862 like domain"/>
    <property type="match status" value="1"/>
</dbReference>
<dbReference type="InterPro" id="IPR023404">
    <property type="entry name" value="rSAM_horseshoe"/>
</dbReference>
<dbReference type="InterPro" id="IPR058240">
    <property type="entry name" value="rSAM_sf"/>
</dbReference>
<dbReference type="InterPro" id="IPR007197">
    <property type="entry name" value="rSAM"/>
</dbReference>
<keyword evidence="5 6" id="KW-0411">Iron-sulfur</keyword>
<dbReference type="GO" id="GO:0051539">
    <property type="term" value="F:4 iron, 4 sulfur cluster binding"/>
    <property type="evidence" value="ECO:0007669"/>
    <property type="project" value="UniProtKB-KW"/>
</dbReference>
<dbReference type="PROSITE" id="PS51918">
    <property type="entry name" value="RADICAL_SAM"/>
    <property type="match status" value="1"/>
</dbReference>